<gene>
    <name evidence="2" type="ORF">P4I72_24990</name>
</gene>
<comment type="caution">
    <text evidence="2">The sequence shown here is derived from an EMBL/GenBank/DDBJ whole genome shotgun (WGS) entry which is preliminary data.</text>
</comment>
<dbReference type="Proteomes" id="UP001338137">
    <property type="component" value="Unassembled WGS sequence"/>
</dbReference>
<keyword evidence="3" id="KW-1185">Reference proteome</keyword>
<dbReference type="InterPro" id="IPR025351">
    <property type="entry name" value="Pvc16_N"/>
</dbReference>
<protein>
    <submittedName>
        <fullName evidence="2">DUF4255 domain-containing protein</fullName>
    </submittedName>
</protein>
<evidence type="ECO:0000313" key="3">
    <source>
        <dbReference type="Proteomes" id="UP001338137"/>
    </source>
</evidence>
<organism evidence="2 3">
    <name type="scientific">Paenibacillus alba</name>
    <dbReference type="NCBI Taxonomy" id="1197127"/>
    <lineage>
        <taxon>Bacteria</taxon>
        <taxon>Bacillati</taxon>
        <taxon>Bacillota</taxon>
        <taxon>Bacilli</taxon>
        <taxon>Bacillales</taxon>
        <taxon>Paenibacillaceae</taxon>
        <taxon>Paenibacillus</taxon>
    </lineage>
</organism>
<accession>A0ABU6GCH0</accession>
<reference evidence="2 3" key="1">
    <citation type="submission" date="2023-03" db="EMBL/GenBank/DDBJ databases">
        <title>Bacillus Genome Sequencing.</title>
        <authorList>
            <person name="Dunlap C."/>
        </authorList>
    </citation>
    <scope>NUCLEOTIDE SEQUENCE [LARGE SCALE GENOMIC DNA]</scope>
    <source>
        <strain evidence="2 3">BD-533</strain>
    </source>
</reference>
<dbReference type="EMBL" id="JARLKY010000067">
    <property type="protein sequence ID" value="MEC0230394.1"/>
    <property type="molecule type" value="Genomic_DNA"/>
</dbReference>
<evidence type="ECO:0000313" key="2">
    <source>
        <dbReference type="EMBL" id="MEC0230394.1"/>
    </source>
</evidence>
<feature type="domain" description="Pvc16 N-terminal" evidence="1">
    <location>
        <begin position="25"/>
        <end position="197"/>
    </location>
</feature>
<sequence length="205" mass="23084">MVSTHELGILRQEVNPIGDYSVIADVSASLVKLLRENMTPDPIPQPEMIGLASPVDKGDFYLSLYLYNIRESGDNRRTHMIARGTNEIQFPPMVVDLSFLLTVQSPAELQSRALDEHRIIGRAMQVLYDHSVLRGSMTVGTLAEQDEEVRIVMDSLKGESMLNLWNFAETPYRLSVSYTVGPVNIDSTRIRTTKRVSETDFRIQG</sequence>
<name>A0ABU6GCH0_9BACL</name>
<proteinExistence type="predicted"/>
<dbReference type="RefSeq" id="WP_326074432.1">
    <property type="nucleotide sequence ID" value="NZ_JARLKY010000067.1"/>
</dbReference>
<dbReference type="Pfam" id="PF14065">
    <property type="entry name" value="Pvc16_N"/>
    <property type="match status" value="1"/>
</dbReference>
<evidence type="ECO:0000259" key="1">
    <source>
        <dbReference type="Pfam" id="PF14065"/>
    </source>
</evidence>